<dbReference type="CDD" id="cd07377">
    <property type="entry name" value="WHTH_GntR"/>
    <property type="match status" value="1"/>
</dbReference>
<keyword evidence="2" id="KW-0238">DNA-binding</keyword>
<comment type="caution">
    <text evidence="5">The sequence shown here is derived from an EMBL/GenBank/DDBJ whole genome shotgun (WGS) entry which is preliminary data.</text>
</comment>
<reference evidence="6" key="1">
    <citation type="journal article" date="2019" name="Int. J. Syst. Evol. Microbiol.">
        <title>The Global Catalogue of Microorganisms (GCM) 10K type strain sequencing project: providing services to taxonomists for standard genome sequencing and annotation.</title>
        <authorList>
            <consortium name="The Broad Institute Genomics Platform"/>
            <consortium name="The Broad Institute Genome Sequencing Center for Infectious Disease"/>
            <person name="Wu L."/>
            <person name="Ma J."/>
        </authorList>
    </citation>
    <scope>NUCLEOTIDE SEQUENCE [LARGE SCALE GENOMIC DNA]</scope>
    <source>
        <strain evidence="6">CGMCC 1.10363</strain>
    </source>
</reference>
<dbReference type="PROSITE" id="PS50949">
    <property type="entry name" value="HTH_GNTR"/>
    <property type="match status" value="1"/>
</dbReference>
<sequence length="229" mass="25638">MAGDGTPHRSKILTLTGHAEHMLRELIFSGELRPGVRIYADEMADRLGMSAIPVREALRTLASRGLVEAIPQRGFRVRPADREDFQQTYEMRQLLDPYAARLAVPRMDGAAMDAMGRALEKLSGTILAGDVDSYDADHHAFHFSIYNQCGNRWLIDVQQMLWENSQRYQRISTGIRGSAEDRVAEHRAIADACRLGDADAVSALVYKHLEHTRSVVYEALGAEGEKEED</sequence>
<dbReference type="InterPro" id="IPR011711">
    <property type="entry name" value="GntR_C"/>
</dbReference>
<evidence type="ECO:0000256" key="3">
    <source>
        <dbReference type="ARBA" id="ARBA00023163"/>
    </source>
</evidence>
<keyword evidence="6" id="KW-1185">Reference proteome</keyword>
<name>A0ABV8Q1B6_9MICO</name>
<keyword evidence="1" id="KW-0805">Transcription regulation</keyword>
<evidence type="ECO:0000259" key="4">
    <source>
        <dbReference type="PROSITE" id="PS50949"/>
    </source>
</evidence>
<accession>A0ABV8Q1B6</accession>
<keyword evidence="3" id="KW-0804">Transcription</keyword>
<dbReference type="PANTHER" id="PTHR43537">
    <property type="entry name" value="TRANSCRIPTIONAL REGULATOR, GNTR FAMILY"/>
    <property type="match status" value="1"/>
</dbReference>
<dbReference type="InterPro" id="IPR036388">
    <property type="entry name" value="WH-like_DNA-bd_sf"/>
</dbReference>
<dbReference type="Pfam" id="PF00392">
    <property type="entry name" value="GntR"/>
    <property type="match status" value="1"/>
</dbReference>
<dbReference type="RefSeq" id="WP_390226971.1">
    <property type="nucleotide sequence ID" value="NZ_JBHSCN010000002.1"/>
</dbReference>
<dbReference type="SMART" id="SM00345">
    <property type="entry name" value="HTH_GNTR"/>
    <property type="match status" value="1"/>
</dbReference>
<protein>
    <submittedName>
        <fullName evidence="5">GntR family transcriptional regulator</fullName>
    </submittedName>
</protein>
<dbReference type="InterPro" id="IPR036390">
    <property type="entry name" value="WH_DNA-bd_sf"/>
</dbReference>
<feature type="domain" description="HTH gntR-type" evidence="4">
    <location>
        <begin position="13"/>
        <end position="80"/>
    </location>
</feature>
<dbReference type="PANTHER" id="PTHR43537:SF45">
    <property type="entry name" value="GNTR FAMILY REGULATORY PROTEIN"/>
    <property type="match status" value="1"/>
</dbReference>
<evidence type="ECO:0000313" key="6">
    <source>
        <dbReference type="Proteomes" id="UP001595900"/>
    </source>
</evidence>
<dbReference type="InterPro" id="IPR000524">
    <property type="entry name" value="Tscrpt_reg_HTH_GntR"/>
</dbReference>
<evidence type="ECO:0000256" key="2">
    <source>
        <dbReference type="ARBA" id="ARBA00023125"/>
    </source>
</evidence>
<dbReference type="Gene3D" id="1.10.10.10">
    <property type="entry name" value="Winged helix-like DNA-binding domain superfamily/Winged helix DNA-binding domain"/>
    <property type="match status" value="1"/>
</dbReference>
<dbReference type="SUPFAM" id="SSF48008">
    <property type="entry name" value="GntR ligand-binding domain-like"/>
    <property type="match status" value="1"/>
</dbReference>
<dbReference type="Gene3D" id="1.20.120.530">
    <property type="entry name" value="GntR ligand-binding domain-like"/>
    <property type="match status" value="1"/>
</dbReference>
<dbReference type="SMART" id="SM00895">
    <property type="entry name" value="FCD"/>
    <property type="match status" value="1"/>
</dbReference>
<dbReference type="EMBL" id="JBHSCN010000002">
    <property type="protein sequence ID" value="MFC4242170.1"/>
    <property type="molecule type" value="Genomic_DNA"/>
</dbReference>
<evidence type="ECO:0000313" key="5">
    <source>
        <dbReference type="EMBL" id="MFC4242170.1"/>
    </source>
</evidence>
<evidence type="ECO:0000256" key="1">
    <source>
        <dbReference type="ARBA" id="ARBA00023015"/>
    </source>
</evidence>
<dbReference type="Proteomes" id="UP001595900">
    <property type="component" value="Unassembled WGS sequence"/>
</dbReference>
<dbReference type="Pfam" id="PF07729">
    <property type="entry name" value="FCD"/>
    <property type="match status" value="1"/>
</dbReference>
<organism evidence="5 6">
    <name type="scientific">Gryllotalpicola reticulitermitis</name>
    <dbReference type="NCBI Taxonomy" id="1184153"/>
    <lineage>
        <taxon>Bacteria</taxon>
        <taxon>Bacillati</taxon>
        <taxon>Actinomycetota</taxon>
        <taxon>Actinomycetes</taxon>
        <taxon>Micrococcales</taxon>
        <taxon>Microbacteriaceae</taxon>
        <taxon>Gryllotalpicola</taxon>
    </lineage>
</organism>
<dbReference type="SUPFAM" id="SSF46785">
    <property type="entry name" value="Winged helix' DNA-binding domain"/>
    <property type="match status" value="1"/>
</dbReference>
<dbReference type="InterPro" id="IPR008920">
    <property type="entry name" value="TF_FadR/GntR_C"/>
</dbReference>
<gene>
    <name evidence="5" type="ORF">ACFOYW_02190</name>
</gene>
<proteinExistence type="predicted"/>